<keyword evidence="2" id="KW-1185">Reference proteome</keyword>
<name>A0A1M6SSY8_9FIRM</name>
<organism evidence="1 2">
    <name type="scientific">Caminicella sporogenes DSM 14501</name>
    <dbReference type="NCBI Taxonomy" id="1121266"/>
    <lineage>
        <taxon>Bacteria</taxon>
        <taxon>Bacillati</taxon>
        <taxon>Bacillota</taxon>
        <taxon>Clostridia</taxon>
        <taxon>Peptostreptococcales</taxon>
        <taxon>Caminicellaceae</taxon>
        <taxon>Caminicella</taxon>
    </lineage>
</organism>
<dbReference type="EMBL" id="FRAJ01000020">
    <property type="protein sequence ID" value="SHK47852.1"/>
    <property type="molecule type" value="Genomic_DNA"/>
</dbReference>
<gene>
    <name evidence="1" type="ORF">SAMN02745883_02146</name>
</gene>
<dbReference type="RefSeq" id="WP_072968390.1">
    <property type="nucleotide sequence ID" value="NZ_FRAJ01000020.1"/>
</dbReference>
<sequence>MWIVDSLNILDEIRITKGFNELKNYFYRLIQSNPQNGINLLNSHNLRFSSLFILQPEIQKLNLYEKLNTRNKIALDITKEILTREKKFLIIKYTSSEYSQIAYSILKWMFETGFTDDGFNNQFDEVLDIIALLLIKIYKETSILPIIADMIFKRNKENLYIHDLVWAFLESRNPNSLILIANRLLSKETSDNQLALNLLSFIPTLKKSENKEKQYISVVEWLEDNYPFLYFKGENLQQKNKPVPYIVILEGKYLCKNVSVNTGKIINSLTVKEQKLLDDFNKLDKNTKILLSDFSYSTYKKNNYLWKKWINRPINEQIRIVQSRMGGIQ</sequence>
<dbReference type="AlphaFoldDB" id="A0A1M6SSY8"/>
<proteinExistence type="predicted"/>
<dbReference type="STRING" id="1121266.SAMN02745883_02146"/>
<evidence type="ECO:0000313" key="1">
    <source>
        <dbReference type="EMBL" id="SHK47852.1"/>
    </source>
</evidence>
<protein>
    <submittedName>
        <fullName evidence="1">Uncharacterized protein</fullName>
    </submittedName>
</protein>
<reference evidence="1 2" key="1">
    <citation type="submission" date="2016-11" db="EMBL/GenBank/DDBJ databases">
        <authorList>
            <person name="Jaros S."/>
            <person name="Januszkiewicz K."/>
            <person name="Wedrychowicz H."/>
        </authorList>
    </citation>
    <scope>NUCLEOTIDE SEQUENCE [LARGE SCALE GENOMIC DNA]</scope>
    <source>
        <strain evidence="1 2">DSM 14501</strain>
    </source>
</reference>
<evidence type="ECO:0000313" key="2">
    <source>
        <dbReference type="Proteomes" id="UP000184082"/>
    </source>
</evidence>
<accession>A0A1M6SSY8</accession>
<dbReference type="Proteomes" id="UP000184082">
    <property type="component" value="Unassembled WGS sequence"/>
</dbReference>